<dbReference type="EMBL" id="KQ247805">
    <property type="protein sequence ID" value="KNC71955.1"/>
    <property type="molecule type" value="Genomic_DNA"/>
</dbReference>
<dbReference type="SUPFAM" id="SSF57997">
    <property type="entry name" value="Tropomyosin"/>
    <property type="match status" value="1"/>
</dbReference>
<dbReference type="AlphaFoldDB" id="A0A0L0F5F8"/>
<name>A0A0L0F5F8_9EUKA</name>
<evidence type="ECO:0008006" key="4">
    <source>
        <dbReference type="Google" id="ProtNLM"/>
    </source>
</evidence>
<organism evidence="2 3">
    <name type="scientific">Sphaeroforma arctica JP610</name>
    <dbReference type="NCBI Taxonomy" id="667725"/>
    <lineage>
        <taxon>Eukaryota</taxon>
        <taxon>Ichthyosporea</taxon>
        <taxon>Ichthyophonida</taxon>
        <taxon>Sphaeroforma</taxon>
    </lineage>
</organism>
<evidence type="ECO:0000256" key="1">
    <source>
        <dbReference type="SAM" id="Coils"/>
    </source>
</evidence>
<dbReference type="RefSeq" id="XP_014145857.1">
    <property type="nucleotide sequence ID" value="XM_014290382.1"/>
</dbReference>
<sequence length="62" mass="6597">MEAVKKKMAALKAESSTANEIAVRAEAKLAEAVKKAEAAEAQIVELEKKIALAEQDLDAAEE</sequence>
<keyword evidence="1" id="KW-0175">Coiled coil</keyword>
<keyword evidence="3" id="KW-1185">Reference proteome</keyword>
<feature type="non-terminal residue" evidence="2">
    <location>
        <position position="62"/>
    </location>
</feature>
<dbReference type="Proteomes" id="UP000054560">
    <property type="component" value="Unassembled WGS sequence"/>
</dbReference>
<feature type="coiled-coil region" evidence="1">
    <location>
        <begin position="1"/>
        <end position="56"/>
    </location>
</feature>
<accession>A0A0L0F5F8</accession>
<protein>
    <recommendedName>
        <fullName evidence="4">Tropomyosin</fullName>
    </recommendedName>
</protein>
<proteinExistence type="predicted"/>
<evidence type="ECO:0000313" key="2">
    <source>
        <dbReference type="EMBL" id="KNC71955.1"/>
    </source>
</evidence>
<gene>
    <name evidence="2" type="ORF">SARC_15498</name>
</gene>
<dbReference type="Gene3D" id="1.20.5.340">
    <property type="match status" value="1"/>
</dbReference>
<reference evidence="2 3" key="1">
    <citation type="submission" date="2011-02" db="EMBL/GenBank/DDBJ databases">
        <title>The Genome Sequence of Sphaeroforma arctica JP610.</title>
        <authorList>
            <consortium name="The Broad Institute Genome Sequencing Platform"/>
            <person name="Russ C."/>
            <person name="Cuomo C."/>
            <person name="Young S.K."/>
            <person name="Zeng Q."/>
            <person name="Gargeya S."/>
            <person name="Alvarado L."/>
            <person name="Berlin A."/>
            <person name="Chapman S.B."/>
            <person name="Chen Z."/>
            <person name="Freedman E."/>
            <person name="Gellesch M."/>
            <person name="Goldberg J."/>
            <person name="Griggs A."/>
            <person name="Gujja S."/>
            <person name="Heilman E."/>
            <person name="Heiman D."/>
            <person name="Howarth C."/>
            <person name="Mehta T."/>
            <person name="Neiman D."/>
            <person name="Pearson M."/>
            <person name="Roberts A."/>
            <person name="Saif S."/>
            <person name="Shea T."/>
            <person name="Shenoy N."/>
            <person name="Sisk P."/>
            <person name="Stolte C."/>
            <person name="Sykes S."/>
            <person name="White J."/>
            <person name="Yandava C."/>
            <person name="Burger G."/>
            <person name="Gray M.W."/>
            <person name="Holland P.W.H."/>
            <person name="King N."/>
            <person name="Lang F.B.F."/>
            <person name="Roger A.J."/>
            <person name="Ruiz-Trillo I."/>
            <person name="Haas B."/>
            <person name="Nusbaum C."/>
            <person name="Birren B."/>
        </authorList>
    </citation>
    <scope>NUCLEOTIDE SEQUENCE [LARGE SCALE GENOMIC DNA]</scope>
    <source>
        <strain evidence="2 3">JP610</strain>
    </source>
</reference>
<evidence type="ECO:0000313" key="3">
    <source>
        <dbReference type="Proteomes" id="UP000054560"/>
    </source>
</evidence>
<dbReference type="GeneID" id="25916002"/>